<dbReference type="STRING" id="8005.ENSEEEP00000049797"/>
<evidence type="ECO:0000256" key="2">
    <source>
        <dbReference type="SAM" id="Coils"/>
    </source>
</evidence>
<protein>
    <recommendedName>
        <fullName evidence="4">ODAD1 central coiled coil region domain-containing protein</fullName>
    </recommendedName>
</protein>
<keyword evidence="6" id="KW-1185">Reference proteome</keyword>
<feature type="region of interest" description="Disordered" evidence="3">
    <location>
        <begin position="80"/>
        <end position="104"/>
    </location>
</feature>
<feature type="region of interest" description="Disordered" evidence="3">
    <location>
        <begin position="1"/>
        <end position="20"/>
    </location>
</feature>
<evidence type="ECO:0000256" key="3">
    <source>
        <dbReference type="SAM" id="MobiDB-lite"/>
    </source>
</evidence>
<dbReference type="GO" id="GO:0005930">
    <property type="term" value="C:axoneme"/>
    <property type="evidence" value="ECO:0007669"/>
    <property type="project" value="TreeGrafter"/>
</dbReference>
<feature type="compositionally biased region" description="Polar residues" evidence="3">
    <location>
        <begin position="1"/>
        <end position="12"/>
    </location>
</feature>
<sequence>MPRGRSATSVHSDSSEMDFDGIAETEIGKLQRQFRIMEGDRQAYSIQSQEILRKQRSEIPLHAQHCTSHTQSWELTLQEELEQERRSQTEKGEVSASSTQQSLVRHTRKATCTLENKLDRALVRFNQQLTRNRHLREELETLRVERLRFQQLYHKLDKVRLQEVRREAGDVISTSTAAYDARLEAQSKMMMMKEKAVKDLAQYSSEVKELERVITHERHLREFMTTKSKERSNRGNTQELIRRQELKAQQRADSGEESMETLEDVFQRIQKVTEEEDLEKLVNRFLQVEDKNFALFNYVNEQNTQAETLRDEISQIKEEMERFRVEGVRQVEEHHMALKQVEEQQREAESHALEYEAQANIIGKVLDQIKTGVNSIFIKINCDHAMVDDWLDSSSRIRDSSIMSYLSLVEQRTSQLLTLQAFLNSKDLEKDYDPKMVAQCLLGQNPELQKETAVIREDNDSEESLFTDEDDRPLTQEELRQRIMNIVRNTYWKKQKCFI</sequence>
<dbReference type="InterPro" id="IPR051876">
    <property type="entry name" value="ODA-DC/CCD"/>
</dbReference>
<proteinExistence type="predicted"/>
<feature type="domain" description="ODAD1 central coiled coil region" evidence="4">
    <location>
        <begin position="108"/>
        <end position="391"/>
    </location>
</feature>
<evidence type="ECO:0000313" key="6">
    <source>
        <dbReference type="Proteomes" id="UP000314983"/>
    </source>
</evidence>
<dbReference type="Ensembl" id="ENSEEET00000050342.2">
    <property type="protein sequence ID" value="ENSEEEP00000049797.1"/>
    <property type="gene ID" value="ENSEEEG00000023407.2"/>
</dbReference>
<reference evidence="6" key="2">
    <citation type="journal article" date="2017" name="Sci. Adv.">
        <title>A tail of two voltages: Proteomic comparison of the three electric organs of the electric eel.</title>
        <authorList>
            <person name="Traeger L.L."/>
            <person name="Sabat G."/>
            <person name="Barrett-Wilt G.A."/>
            <person name="Wells G.B."/>
            <person name="Sussman M.R."/>
        </authorList>
    </citation>
    <scope>NUCLEOTIDE SEQUENCE [LARGE SCALE GENOMIC DNA]</scope>
</reference>
<reference evidence="5" key="3">
    <citation type="submission" date="2020-05" db="EMBL/GenBank/DDBJ databases">
        <title>Electrophorus electricus (electric eel) genome, fEleEle1, primary haplotype.</title>
        <authorList>
            <person name="Myers G."/>
            <person name="Meyer A."/>
            <person name="Fedrigo O."/>
            <person name="Formenti G."/>
            <person name="Rhie A."/>
            <person name="Tracey A."/>
            <person name="Sims Y."/>
            <person name="Jarvis E.D."/>
        </authorList>
    </citation>
    <scope>NUCLEOTIDE SEQUENCE [LARGE SCALE GENOMIC DNA]</scope>
</reference>
<dbReference type="GO" id="GO:0003341">
    <property type="term" value="P:cilium movement"/>
    <property type="evidence" value="ECO:0007669"/>
    <property type="project" value="TreeGrafter"/>
</dbReference>
<keyword evidence="1 2" id="KW-0175">Coiled coil</keyword>
<reference evidence="5" key="4">
    <citation type="submission" date="2025-08" db="UniProtKB">
        <authorList>
            <consortium name="Ensembl"/>
        </authorList>
    </citation>
    <scope>IDENTIFICATION</scope>
</reference>
<dbReference type="Pfam" id="PF21773">
    <property type="entry name" value="ODAD1_CC"/>
    <property type="match status" value="1"/>
</dbReference>
<feature type="compositionally biased region" description="Basic and acidic residues" evidence="3">
    <location>
        <begin position="83"/>
        <end position="93"/>
    </location>
</feature>
<accession>A0A4W4HMA8</accession>
<feature type="coiled-coil region" evidence="2">
    <location>
        <begin position="125"/>
        <end position="152"/>
    </location>
</feature>
<gene>
    <name evidence="5" type="primary">odad1</name>
</gene>
<reference evidence="6" key="1">
    <citation type="journal article" date="2014" name="Science">
        <title>Nonhuman genetics. Genomic basis for the convergent evolution of electric organs.</title>
        <authorList>
            <person name="Gallant J.R."/>
            <person name="Traeger L.L."/>
            <person name="Volkening J.D."/>
            <person name="Moffett H."/>
            <person name="Chen P.H."/>
            <person name="Novina C.D."/>
            <person name="Phillips G.N.Jr."/>
            <person name="Anand R."/>
            <person name="Wells G.B."/>
            <person name="Pinch M."/>
            <person name="Guth R."/>
            <person name="Unguez G.A."/>
            <person name="Albert J.S."/>
            <person name="Zakon H.H."/>
            <person name="Samanta M.P."/>
            <person name="Sussman M.R."/>
        </authorList>
    </citation>
    <scope>NUCLEOTIDE SEQUENCE [LARGE SCALE GENOMIC DNA]</scope>
</reference>
<name>A0A4W4HMA8_ELEEL</name>
<evidence type="ECO:0000313" key="5">
    <source>
        <dbReference type="Ensembl" id="ENSEEEP00000049797.1"/>
    </source>
</evidence>
<dbReference type="PANTHER" id="PTHR21694:SF35">
    <property type="entry name" value="OUTER DYNEIN ARM-DOCKING COMPLEX SUBUNIT 1"/>
    <property type="match status" value="1"/>
</dbReference>
<dbReference type="GeneTree" id="ENSGT00940000153116"/>
<dbReference type="Proteomes" id="UP000314983">
    <property type="component" value="Chromosome 20"/>
</dbReference>
<reference evidence="5" key="5">
    <citation type="submission" date="2025-09" db="UniProtKB">
        <authorList>
            <consortium name="Ensembl"/>
        </authorList>
    </citation>
    <scope>IDENTIFICATION</scope>
</reference>
<dbReference type="GO" id="GO:0036158">
    <property type="term" value="P:outer dynein arm assembly"/>
    <property type="evidence" value="ECO:0007669"/>
    <property type="project" value="TreeGrafter"/>
</dbReference>
<organism evidence="5 6">
    <name type="scientific">Electrophorus electricus</name>
    <name type="common">Electric eel</name>
    <name type="synonym">Gymnotus electricus</name>
    <dbReference type="NCBI Taxonomy" id="8005"/>
    <lineage>
        <taxon>Eukaryota</taxon>
        <taxon>Metazoa</taxon>
        <taxon>Chordata</taxon>
        <taxon>Craniata</taxon>
        <taxon>Vertebrata</taxon>
        <taxon>Euteleostomi</taxon>
        <taxon>Actinopterygii</taxon>
        <taxon>Neopterygii</taxon>
        <taxon>Teleostei</taxon>
        <taxon>Ostariophysi</taxon>
        <taxon>Gymnotiformes</taxon>
        <taxon>Gymnotoidei</taxon>
        <taxon>Gymnotidae</taxon>
        <taxon>Electrophorus</taxon>
    </lineage>
</organism>
<dbReference type="InterPro" id="IPR049258">
    <property type="entry name" value="ODAD1_CC"/>
</dbReference>
<feature type="coiled-coil region" evidence="2">
    <location>
        <begin position="299"/>
        <end position="358"/>
    </location>
</feature>
<evidence type="ECO:0000259" key="4">
    <source>
        <dbReference type="Pfam" id="PF21773"/>
    </source>
</evidence>
<dbReference type="AlphaFoldDB" id="A0A4W4HMA8"/>
<dbReference type="PANTHER" id="PTHR21694">
    <property type="entry name" value="COILED-COIL DOMAIN-CONTAINING PROTEIN 63"/>
    <property type="match status" value="1"/>
</dbReference>
<dbReference type="OMA" id="NQYRIMK"/>
<feature type="compositionally biased region" description="Polar residues" evidence="3">
    <location>
        <begin position="95"/>
        <end position="104"/>
    </location>
</feature>
<evidence type="ECO:0000256" key="1">
    <source>
        <dbReference type="ARBA" id="ARBA00023054"/>
    </source>
</evidence>